<sequence>MSEEWKFSGHTLREIYNSLGSPCQATLANGKTFSGNLYNVDPETLTLLILQVPPAPTPIQEQSSEQAKDTIPETSEQQQQQQQEKQQQERPLPEDARKLQDQEPTQTQTQAQVSLSTNQQPTSNVTLAMNGGTQSVRPTMVAIRKHALKSFSINTSASEGSRLTTETMEALAGLPAPLNISPVDIESRKQSIITMLDSVSFV</sequence>
<feature type="compositionally biased region" description="Low complexity" evidence="1">
    <location>
        <begin position="76"/>
        <end position="85"/>
    </location>
</feature>
<accession>A0A9P6K8J1</accession>
<dbReference type="Proteomes" id="UP000723463">
    <property type="component" value="Unassembled WGS sequence"/>
</dbReference>
<proteinExistence type="predicted"/>
<dbReference type="EMBL" id="JAAAXW010000005">
    <property type="protein sequence ID" value="KAF9551286.1"/>
    <property type="molecule type" value="Genomic_DNA"/>
</dbReference>
<dbReference type="AlphaFoldDB" id="A0A9P6K8J1"/>
<evidence type="ECO:0000256" key="1">
    <source>
        <dbReference type="SAM" id="MobiDB-lite"/>
    </source>
</evidence>
<feature type="compositionally biased region" description="Basic and acidic residues" evidence="1">
    <location>
        <begin position="86"/>
        <end position="101"/>
    </location>
</feature>
<reference evidence="2" key="1">
    <citation type="journal article" date="2020" name="Fungal Divers.">
        <title>Resolving the Mortierellaceae phylogeny through synthesis of multi-gene phylogenetics and phylogenomics.</title>
        <authorList>
            <person name="Vandepol N."/>
            <person name="Liber J."/>
            <person name="Desiro A."/>
            <person name="Na H."/>
            <person name="Kennedy M."/>
            <person name="Barry K."/>
            <person name="Grigoriev I.V."/>
            <person name="Miller A.N."/>
            <person name="O'Donnell K."/>
            <person name="Stajich J.E."/>
            <person name="Bonito G."/>
        </authorList>
    </citation>
    <scope>NUCLEOTIDE SEQUENCE</scope>
    <source>
        <strain evidence="2">NRRL 2591</strain>
    </source>
</reference>
<organism evidence="2 3">
    <name type="scientific">Mortierella hygrophila</name>
    <dbReference type="NCBI Taxonomy" id="979708"/>
    <lineage>
        <taxon>Eukaryota</taxon>
        <taxon>Fungi</taxon>
        <taxon>Fungi incertae sedis</taxon>
        <taxon>Mucoromycota</taxon>
        <taxon>Mortierellomycotina</taxon>
        <taxon>Mortierellomycetes</taxon>
        <taxon>Mortierellales</taxon>
        <taxon>Mortierellaceae</taxon>
        <taxon>Mortierella</taxon>
    </lineage>
</organism>
<comment type="caution">
    <text evidence="2">The sequence shown here is derived from an EMBL/GenBank/DDBJ whole genome shotgun (WGS) entry which is preliminary data.</text>
</comment>
<feature type="region of interest" description="Disordered" evidence="1">
    <location>
        <begin position="57"/>
        <end position="133"/>
    </location>
</feature>
<keyword evidence="3" id="KW-1185">Reference proteome</keyword>
<protein>
    <submittedName>
        <fullName evidence="2">Uncharacterized protein</fullName>
    </submittedName>
</protein>
<name>A0A9P6K8J1_9FUNG</name>
<feature type="compositionally biased region" description="Polar residues" evidence="1">
    <location>
        <begin position="102"/>
        <end position="133"/>
    </location>
</feature>
<evidence type="ECO:0000313" key="2">
    <source>
        <dbReference type="EMBL" id="KAF9551286.1"/>
    </source>
</evidence>
<evidence type="ECO:0000313" key="3">
    <source>
        <dbReference type="Proteomes" id="UP000723463"/>
    </source>
</evidence>
<gene>
    <name evidence="2" type="ORF">EC957_009170</name>
</gene>